<dbReference type="STRING" id="1108595.BKX93_22725"/>
<dbReference type="PANTHER" id="PTHR32089">
    <property type="entry name" value="METHYL-ACCEPTING CHEMOTAXIS PROTEIN MCPB"/>
    <property type="match status" value="1"/>
</dbReference>
<dbReference type="Pfam" id="PF00015">
    <property type="entry name" value="MCPsignal"/>
    <property type="match status" value="1"/>
</dbReference>
<feature type="coiled-coil region" evidence="3">
    <location>
        <begin position="4"/>
        <end position="31"/>
    </location>
</feature>
<dbReference type="GeneID" id="68844013"/>
<reference evidence="5 6" key="1">
    <citation type="submission" date="2016-10" db="EMBL/GenBank/DDBJ databases">
        <title>Chromobacterium muskegensis sp. nov., an insecticidal bacterium isolated from Sphagnum bogs.</title>
        <authorList>
            <person name="Sparks M.E."/>
            <person name="Blackburn M.B."/>
            <person name="Gundersen-Rindal D.E."/>
            <person name="Mitchell A."/>
            <person name="Farrar R."/>
            <person name="Kuhar D."/>
        </authorList>
    </citation>
    <scope>NUCLEOTIDE SEQUENCE [LARGE SCALE GENOMIC DNA]</scope>
    <source>
        <strain evidence="5 6">21-1</strain>
    </source>
</reference>
<name>A0A1D9LMS1_9NEIS</name>
<keyword evidence="3" id="KW-0175">Coiled coil</keyword>
<evidence type="ECO:0000256" key="3">
    <source>
        <dbReference type="SAM" id="Coils"/>
    </source>
</evidence>
<feature type="coiled-coil region" evidence="3">
    <location>
        <begin position="151"/>
        <end position="185"/>
    </location>
</feature>
<dbReference type="SUPFAM" id="SSF58104">
    <property type="entry name" value="Methyl-accepting chemotaxis protein (MCP) signaling domain"/>
    <property type="match status" value="1"/>
</dbReference>
<dbReference type="SUPFAM" id="SSF55785">
    <property type="entry name" value="PYP-like sensor domain (PAS domain)"/>
    <property type="match status" value="1"/>
</dbReference>
<dbReference type="Gene3D" id="3.30.450.20">
    <property type="entry name" value="PAS domain"/>
    <property type="match status" value="1"/>
</dbReference>
<dbReference type="KEGG" id="cvc:BKX93_22725"/>
<dbReference type="PANTHER" id="PTHR32089:SF112">
    <property type="entry name" value="LYSOZYME-LIKE PROTEIN-RELATED"/>
    <property type="match status" value="1"/>
</dbReference>
<dbReference type="GO" id="GO:0007165">
    <property type="term" value="P:signal transduction"/>
    <property type="evidence" value="ECO:0007669"/>
    <property type="project" value="UniProtKB-KW"/>
</dbReference>
<evidence type="ECO:0000313" key="5">
    <source>
        <dbReference type="EMBL" id="AOZ52549.1"/>
    </source>
</evidence>
<dbReference type="AlphaFoldDB" id="A0A1D9LMS1"/>
<dbReference type="EMBL" id="CP017707">
    <property type="protein sequence ID" value="AOZ52549.1"/>
    <property type="molecule type" value="Genomic_DNA"/>
</dbReference>
<proteinExistence type="predicted"/>
<feature type="domain" description="Methyl-accepting transducer" evidence="4">
    <location>
        <begin position="163"/>
        <end position="372"/>
    </location>
</feature>
<dbReference type="InterPro" id="IPR035965">
    <property type="entry name" value="PAS-like_dom_sf"/>
</dbReference>
<evidence type="ECO:0000256" key="2">
    <source>
        <dbReference type="PROSITE-ProRule" id="PRU00284"/>
    </source>
</evidence>
<dbReference type="SMART" id="SM00283">
    <property type="entry name" value="MA"/>
    <property type="match status" value="1"/>
</dbReference>
<protein>
    <submittedName>
        <fullName evidence="5">Chemotaxis protein</fullName>
    </submittedName>
</protein>
<dbReference type="PROSITE" id="PS50111">
    <property type="entry name" value="CHEMOTAXIS_TRANSDUC_2"/>
    <property type="match status" value="1"/>
</dbReference>
<evidence type="ECO:0000259" key="4">
    <source>
        <dbReference type="PROSITE" id="PS50111"/>
    </source>
</evidence>
<dbReference type="GO" id="GO:0016020">
    <property type="term" value="C:membrane"/>
    <property type="evidence" value="ECO:0007669"/>
    <property type="project" value="InterPro"/>
</dbReference>
<dbReference type="InterPro" id="IPR004089">
    <property type="entry name" value="MCPsignal_dom"/>
</dbReference>
<dbReference type="Gene3D" id="1.10.287.950">
    <property type="entry name" value="Methyl-accepting chemotaxis protein"/>
    <property type="match status" value="1"/>
</dbReference>
<dbReference type="InterPro" id="IPR000014">
    <property type="entry name" value="PAS"/>
</dbReference>
<sequence length="375" mass="41642">MFGFKKATNQAEDAARKVRQLESVLDHADNLIMLCDTSRDNAIFYMNRTARDVLGRHREMMNQKFRAGVDVNHAHGHSIHQFHRDPEHNRRILADLASRKMEQHVAMIPVGEVMFETKVFPIWDSANPNQLLCFMASFQDVSSEIRAQKLQEQGNQRRDFLEARINELSENMQAMSATIQNVAVQTASASESAELMLGEGRKGATIVNETSGSMKSVGGMVRDTADSLESLGQRSVTIGQIIGVIKDIADQTNLLALNAAIEAARAGEMGRGFAVVADEVRKLAERTTKATQEIGDMIRDIQHEVKQNVEAIERGRLQVDATESDFLHAEQALTTIVNEINNMRDFVVQIANAAEEQAATSQDIADKLAEIVRQS</sequence>
<evidence type="ECO:0000256" key="1">
    <source>
        <dbReference type="ARBA" id="ARBA00023224"/>
    </source>
</evidence>
<dbReference type="CDD" id="cd11386">
    <property type="entry name" value="MCP_signal"/>
    <property type="match status" value="1"/>
</dbReference>
<dbReference type="RefSeq" id="WP_070981513.1">
    <property type="nucleotide sequence ID" value="NZ_CP017707.1"/>
</dbReference>
<keyword evidence="1 2" id="KW-0807">Transducer</keyword>
<evidence type="ECO:0000313" key="6">
    <source>
        <dbReference type="Proteomes" id="UP000178776"/>
    </source>
</evidence>
<accession>A0A1D9LMS1</accession>
<organism evidence="5 6">
    <name type="scientific">Chromobacterium vaccinii</name>
    <dbReference type="NCBI Taxonomy" id="1108595"/>
    <lineage>
        <taxon>Bacteria</taxon>
        <taxon>Pseudomonadati</taxon>
        <taxon>Pseudomonadota</taxon>
        <taxon>Betaproteobacteria</taxon>
        <taxon>Neisseriales</taxon>
        <taxon>Chromobacteriaceae</taxon>
        <taxon>Chromobacterium</taxon>
    </lineage>
</organism>
<dbReference type="Proteomes" id="UP000178776">
    <property type="component" value="Chromosome"/>
</dbReference>
<dbReference type="Pfam" id="PF13188">
    <property type="entry name" value="PAS_8"/>
    <property type="match status" value="1"/>
</dbReference>
<gene>
    <name evidence="5" type="ORF">BKX93_22725</name>
</gene>